<keyword evidence="5" id="KW-1185">Reference proteome</keyword>
<comment type="caution">
    <text evidence="3">The sequence shown here is derived from an EMBL/GenBank/DDBJ whole genome shotgun (WGS) entry which is preliminary data.</text>
</comment>
<protein>
    <submittedName>
        <fullName evidence="3">Uncharacterized protein</fullName>
    </submittedName>
</protein>
<evidence type="ECO:0000313" key="4">
    <source>
        <dbReference type="Proteomes" id="UP000525078"/>
    </source>
</evidence>
<dbReference type="Proteomes" id="UP000583929">
    <property type="component" value="Unassembled WGS sequence"/>
</dbReference>
<evidence type="ECO:0000313" key="5">
    <source>
        <dbReference type="Proteomes" id="UP000583929"/>
    </source>
</evidence>
<evidence type="ECO:0000256" key="1">
    <source>
        <dbReference type="SAM" id="MobiDB-lite"/>
    </source>
</evidence>
<proteinExistence type="predicted"/>
<organism evidence="3 5">
    <name type="scientific">Cannabis sativa</name>
    <name type="common">Hemp</name>
    <name type="synonym">Marijuana</name>
    <dbReference type="NCBI Taxonomy" id="3483"/>
    <lineage>
        <taxon>Eukaryota</taxon>
        <taxon>Viridiplantae</taxon>
        <taxon>Streptophyta</taxon>
        <taxon>Embryophyta</taxon>
        <taxon>Tracheophyta</taxon>
        <taxon>Spermatophyta</taxon>
        <taxon>Magnoliopsida</taxon>
        <taxon>eudicotyledons</taxon>
        <taxon>Gunneridae</taxon>
        <taxon>Pentapetalae</taxon>
        <taxon>rosids</taxon>
        <taxon>fabids</taxon>
        <taxon>Rosales</taxon>
        <taxon>Cannabaceae</taxon>
        <taxon>Cannabis</taxon>
    </lineage>
</organism>
<reference evidence="4 5" key="1">
    <citation type="journal article" date="2020" name="bioRxiv">
        <title>Sequence and annotation of 42 cannabis genomes reveals extensive copy number variation in cannabinoid synthesis and pathogen resistance genes.</title>
        <authorList>
            <person name="Mckernan K.J."/>
            <person name="Helbert Y."/>
            <person name="Kane L.T."/>
            <person name="Ebling H."/>
            <person name="Zhang L."/>
            <person name="Liu B."/>
            <person name="Eaton Z."/>
            <person name="Mclaughlin S."/>
            <person name="Kingan S."/>
            <person name="Baybayan P."/>
            <person name="Concepcion G."/>
            <person name="Jordan M."/>
            <person name="Riva A."/>
            <person name="Barbazuk W."/>
            <person name="Harkins T."/>
        </authorList>
    </citation>
    <scope>NUCLEOTIDE SEQUENCE [LARGE SCALE GENOMIC DNA]</scope>
    <source>
        <strain evidence="4 5">cv. Jamaican Lion 4</strain>
        <strain evidence="3">Father</strain>
        <strain evidence="2">Mother</strain>
        <tissue evidence="3">Leaf</tissue>
    </source>
</reference>
<accession>A0A7J6GZK5</accession>
<evidence type="ECO:0000313" key="3">
    <source>
        <dbReference type="EMBL" id="KAF4387790.1"/>
    </source>
</evidence>
<dbReference type="EMBL" id="JAATIP010000105">
    <property type="protein sequence ID" value="KAF4372402.1"/>
    <property type="molecule type" value="Genomic_DNA"/>
</dbReference>
<feature type="region of interest" description="Disordered" evidence="1">
    <location>
        <begin position="10"/>
        <end position="40"/>
    </location>
</feature>
<evidence type="ECO:0000313" key="2">
    <source>
        <dbReference type="EMBL" id="KAF4372402.1"/>
    </source>
</evidence>
<sequence>MHINLNLIARRGSVEPDPPSPSVPIDPHGHTPRPFPPRRSALPRQTLVVAAKPSRHKGHVCLNPGFGVVRFILLRLSKALHSWCLATQVIDEAIENSPMSLSSCQRPSNIPQNIESGDWGVYAIKHIEFDKCTFFLW</sequence>
<dbReference type="Proteomes" id="UP000525078">
    <property type="component" value="Unassembled WGS sequence"/>
</dbReference>
<gene>
    <name evidence="2" type="ORF">F8388_027075</name>
    <name evidence="3" type="ORF">G4B88_004117</name>
</gene>
<dbReference type="AlphaFoldDB" id="A0A7J6GZK5"/>
<name>A0A7J6GZK5_CANSA</name>
<dbReference type="EMBL" id="JAATIQ010000077">
    <property type="protein sequence ID" value="KAF4387790.1"/>
    <property type="molecule type" value="Genomic_DNA"/>
</dbReference>